<evidence type="ECO:0000313" key="2">
    <source>
        <dbReference type="Proteomes" id="UP000030711"/>
    </source>
</evidence>
<comment type="caution">
    <text evidence="1">The sequence shown here is derived from an EMBL/GenBank/DDBJ whole genome shotgun (WGS) entry which is preliminary data.</text>
</comment>
<keyword evidence="2" id="KW-1185">Reference proteome</keyword>
<sequence length="205" mass="23012">MVTRKVGKYQVGRTVGEGTFAKVKFAQNTENGECVAVKILAKSTILKHRMVDQVNQGRLSENESRRFFQQLIDAVAHCHSKGVYHRDLKPENLLLDSHGNLKVSDFGLSALPLQEQGDGLLHTTCGTPNYLAPEITAAEYVCPIWLSLGATSLIKRLLDPNPRNELESIHGSEKIICQQDVRKMKKLIWMMSVLSLMTLRFVQHS</sequence>
<name>A0ACC3LCJ4_EUCGR</name>
<accession>A0ACC3LCJ4</accession>
<gene>
    <name evidence="1" type="ORF">EUGRSUZ_C01522</name>
</gene>
<organism evidence="1 2">
    <name type="scientific">Eucalyptus grandis</name>
    <name type="common">Flooded gum</name>
    <dbReference type="NCBI Taxonomy" id="71139"/>
    <lineage>
        <taxon>Eukaryota</taxon>
        <taxon>Viridiplantae</taxon>
        <taxon>Streptophyta</taxon>
        <taxon>Embryophyta</taxon>
        <taxon>Tracheophyta</taxon>
        <taxon>Spermatophyta</taxon>
        <taxon>Magnoliopsida</taxon>
        <taxon>eudicotyledons</taxon>
        <taxon>Gunneridae</taxon>
        <taxon>Pentapetalae</taxon>
        <taxon>rosids</taxon>
        <taxon>malvids</taxon>
        <taxon>Myrtales</taxon>
        <taxon>Myrtaceae</taxon>
        <taxon>Myrtoideae</taxon>
        <taxon>Eucalypteae</taxon>
        <taxon>Eucalyptus</taxon>
    </lineage>
</organism>
<dbReference type="EMBL" id="CM064437">
    <property type="protein sequence ID" value="KAK3436708.1"/>
    <property type="molecule type" value="Genomic_DNA"/>
</dbReference>
<protein>
    <submittedName>
        <fullName evidence="1">Uncharacterized protein</fullName>
    </submittedName>
</protein>
<proteinExistence type="predicted"/>
<reference evidence="1 2" key="1">
    <citation type="journal article" date="2014" name="Nature">
        <title>The genome of Eucalyptus grandis.</title>
        <authorList>
            <person name="Myburg A.A."/>
            <person name="Grattapaglia D."/>
            <person name="Tuskan G.A."/>
            <person name="Hellsten U."/>
            <person name="Hayes R.D."/>
            <person name="Grimwood J."/>
            <person name="Jenkins J."/>
            <person name="Lindquist E."/>
            <person name="Tice H."/>
            <person name="Bauer D."/>
            <person name="Goodstein D.M."/>
            <person name="Dubchak I."/>
            <person name="Poliakov A."/>
            <person name="Mizrachi E."/>
            <person name="Kullan A.R."/>
            <person name="Hussey S.G."/>
            <person name="Pinard D."/>
            <person name="van der Merwe K."/>
            <person name="Singh P."/>
            <person name="van Jaarsveld I."/>
            <person name="Silva-Junior O.B."/>
            <person name="Togawa R.C."/>
            <person name="Pappas M.R."/>
            <person name="Faria D.A."/>
            <person name="Sansaloni C.P."/>
            <person name="Petroli C.D."/>
            <person name="Yang X."/>
            <person name="Ranjan P."/>
            <person name="Tschaplinski T.J."/>
            <person name="Ye C.Y."/>
            <person name="Li T."/>
            <person name="Sterck L."/>
            <person name="Vanneste K."/>
            <person name="Murat F."/>
            <person name="Soler M."/>
            <person name="Clemente H.S."/>
            <person name="Saidi N."/>
            <person name="Cassan-Wang H."/>
            <person name="Dunand C."/>
            <person name="Hefer C.A."/>
            <person name="Bornberg-Bauer E."/>
            <person name="Kersting A.R."/>
            <person name="Vining K."/>
            <person name="Amarasinghe V."/>
            <person name="Ranik M."/>
            <person name="Naithani S."/>
            <person name="Elser J."/>
            <person name="Boyd A.E."/>
            <person name="Liston A."/>
            <person name="Spatafora J.W."/>
            <person name="Dharmwardhana P."/>
            <person name="Raja R."/>
            <person name="Sullivan C."/>
            <person name="Romanel E."/>
            <person name="Alves-Ferreira M."/>
            <person name="Kulheim C."/>
            <person name="Foley W."/>
            <person name="Carocha V."/>
            <person name="Paiva J."/>
            <person name="Kudrna D."/>
            <person name="Brommonschenkel S.H."/>
            <person name="Pasquali G."/>
            <person name="Byrne M."/>
            <person name="Rigault P."/>
            <person name="Tibbits J."/>
            <person name="Spokevicius A."/>
            <person name="Jones R.C."/>
            <person name="Steane D.A."/>
            <person name="Vaillancourt R.E."/>
            <person name="Potts B.M."/>
            <person name="Joubert F."/>
            <person name="Barry K."/>
            <person name="Pappas G.J."/>
            <person name="Strauss S.H."/>
            <person name="Jaiswal P."/>
            <person name="Grima-Pettenati J."/>
            <person name="Salse J."/>
            <person name="Van de Peer Y."/>
            <person name="Rokhsar D.S."/>
            <person name="Schmutz J."/>
        </authorList>
    </citation>
    <scope>NUCLEOTIDE SEQUENCE [LARGE SCALE GENOMIC DNA]</scope>
    <source>
        <strain evidence="2">cv. BRASUZ1</strain>
        <tissue evidence="1">Leaf extractions</tissue>
    </source>
</reference>
<evidence type="ECO:0000313" key="1">
    <source>
        <dbReference type="EMBL" id="KAK3436708.1"/>
    </source>
</evidence>
<dbReference type="Proteomes" id="UP000030711">
    <property type="component" value="Chromosome 3"/>
</dbReference>